<organism evidence="2 3">
    <name type="scientific">Algoriphagus locisalis</name>
    <dbReference type="NCBI Taxonomy" id="305507"/>
    <lineage>
        <taxon>Bacteria</taxon>
        <taxon>Pseudomonadati</taxon>
        <taxon>Bacteroidota</taxon>
        <taxon>Cytophagia</taxon>
        <taxon>Cytophagales</taxon>
        <taxon>Cyclobacteriaceae</taxon>
        <taxon>Algoriphagus</taxon>
    </lineage>
</organism>
<name>A0A1I6XG64_9BACT</name>
<dbReference type="Gene3D" id="3.20.20.190">
    <property type="entry name" value="Phosphatidylinositol (PI) phosphodiesterase"/>
    <property type="match status" value="1"/>
</dbReference>
<dbReference type="PANTHER" id="PTHR46320">
    <property type="entry name" value="GLYCEROPHOSPHODIESTER PHOSPHODIESTERASE 1"/>
    <property type="match status" value="1"/>
</dbReference>
<dbReference type="EMBL" id="FPBF01000001">
    <property type="protein sequence ID" value="SFT37116.1"/>
    <property type="molecule type" value="Genomic_DNA"/>
</dbReference>
<dbReference type="InterPro" id="IPR017946">
    <property type="entry name" value="PLC-like_Pdiesterase_TIM-brl"/>
</dbReference>
<dbReference type="GO" id="GO:0070291">
    <property type="term" value="P:N-acylethanolamine metabolic process"/>
    <property type="evidence" value="ECO:0007669"/>
    <property type="project" value="TreeGrafter"/>
</dbReference>
<dbReference type="RefSeq" id="WP_091691077.1">
    <property type="nucleotide sequence ID" value="NZ_FPBF01000001.1"/>
</dbReference>
<reference evidence="3" key="1">
    <citation type="submission" date="2016-10" db="EMBL/GenBank/DDBJ databases">
        <authorList>
            <person name="Varghese N."/>
            <person name="Submissions S."/>
        </authorList>
    </citation>
    <scope>NUCLEOTIDE SEQUENCE [LARGE SCALE GENOMIC DNA]</scope>
    <source>
        <strain evidence="3">DSM 23445</strain>
    </source>
</reference>
<dbReference type="CDD" id="cd08566">
    <property type="entry name" value="GDPD_AtGDE_like"/>
    <property type="match status" value="1"/>
</dbReference>
<dbReference type="STRING" id="305507.SAMN04489724_0454"/>
<evidence type="ECO:0000313" key="3">
    <source>
        <dbReference type="Proteomes" id="UP000199673"/>
    </source>
</evidence>
<keyword evidence="3" id="KW-1185">Reference proteome</keyword>
<dbReference type="InterPro" id="IPR030395">
    <property type="entry name" value="GP_PDE_dom"/>
</dbReference>
<proteinExistence type="predicted"/>
<dbReference type="GO" id="GO:0006644">
    <property type="term" value="P:phospholipid metabolic process"/>
    <property type="evidence" value="ECO:0007669"/>
    <property type="project" value="TreeGrafter"/>
</dbReference>
<dbReference type="Proteomes" id="UP000199673">
    <property type="component" value="Unassembled WGS sequence"/>
</dbReference>
<dbReference type="GO" id="GO:0008889">
    <property type="term" value="F:glycerophosphodiester phosphodiesterase activity"/>
    <property type="evidence" value="ECO:0007669"/>
    <property type="project" value="TreeGrafter"/>
</dbReference>
<evidence type="ECO:0000259" key="1">
    <source>
        <dbReference type="PROSITE" id="PS51704"/>
    </source>
</evidence>
<evidence type="ECO:0000313" key="2">
    <source>
        <dbReference type="EMBL" id="SFT37116.1"/>
    </source>
</evidence>
<feature type="domain" description="GP-PDE" evidence="1">
    <location>
        <begin position="45"/>
        <end position="281"/>
    </location>
</feature>
<dbReference type="PROSITE" id="PS51704">
    <property type="entry name" value="GP_PDE"/>
    <property type="match status" value="1"/>
</dbReference>
<dbReference type="OrthoDB" id="384721at2"/>
<sequence>MKNKTNTPVIVSRVVLTVLLLFFAALDAFSQVEQIRDKLLNTDELLVVAHRSAHHSYPENSLQAIQEAIDLGVDLVEIDVRVTTDGIVYLMHDQTIDRTTTGSGDIEKMSSAELQNVTLVLEGKDSGLAIPTLAEALALTKGKIMVDLDMKTDKVEEVMTVVKEMDVLDEVIFFDSEWQVLGEIRAKLPEAFLMPRLYKTNEIRKAYRKLAPVVVHIDPGFNTPKTMLKAQKFGLRTWINSLGSLDDELRVNPHSPLSQKLLEYGASMVQTDLPELWVKLRDER</sequence>
<dbReference type="PANTHER" id="PTHR46320:SF1">
    <property type="entry name" value="GLYCEROPHOSPHODIESTER PHOSPHODIESTERASE 1"/>
    <property type="match status" value="1"/>
</dbReference>
<dbReference type="SUPFAM" id="SSF51695">
    <property type="entry name" value="PLC-like phosphodiesterases"/>
    <property type="match status" value="1"/>
</dbReference>
<accession>A0A1I6XG64</accession>
<dbReference type="GO" id="GO:0005886">
    <property type="term" value="C:plasma membrane"/>
    <property type="evidence" value="ECO:0007669"/>
    <property type="project" value="TreeGrafter"/>
</dbReference>
<protein>
    <submittedName>
        <fullName evidence="2">Glycerophosphoryl diester phosphodiesterase</fullName>
    </submittedName>
</protein>
<dbReference type="Pfam" id="PF03009">
    <property type="entry name" value="GDPD"/>
    <property type="match status" value="1"/>
</dbReference>
<gene>
    <name evidence="2" type="ORF">SAMN04489724_0454</name>
</gene>
<dbReference type="AlphaFoldDB" id="A0A1I6XG64"/>
<dbReference type="GO" id="GO:0006580">
    <property type="term" value="P:ethanolamine metabolic process"/>
    <property type="evidence" value="ECO:0007669"/>
    <property type="project" value="TreeGrafter"/>
</dbReference>